<evidence type="ECO:0000259" key="4">
    <source>
        <dbReference type="Pfam" id="PF13377"/>
    </source>
</evidence>
<gene>
    <name evidence="5" type="ORF">DAH66_15400</name>
</gene>
<feature type="domain" description="Transcriptional regulator LacI/GalR-like sensor" evidence="4">
    <location>
        <begin position="3"/>
        <end position="71"/>
    </location>
</feature>
<dbReference type="SUPFAM" id="SSF53822">
    <property type="entry name" value="Periplasmic binding protein-like I"/>
    <property type="match status" value="1"/>
</dbReference>
<name>A0A430G145_9SPHN</name>
<dbReference type="AlphaFoldDB" id="A0A430G145"/>
<keyword evidence="1" id="KW-0805">Transcription regulation</keyword>
<dbReference type="EMBL" id="QQYZ01000015">
    <property type="protein sequence ID" value="RSY81076.1"/>
    <property type="molecule type" value="Genomic_DNA"/>
</dbReference>
<dbReference type="GO" id="GO:0000976">
    <property type="term" value="F:transcription cis-regulatory region binding"/>
    <property type="evidence" value="ECO:0007669"/>
    <property type="project" value="TreeGrafter"/>
</dbReference>
<reference evidence="5 6" key="1">
    <citation type="submission" date="2018-07" db="EMBL/GenBank/DDBJ databases">
        <title>Genomic and Epidemiologic Investigation of an Indolent Hospital Outbreak.</title>
        <authorList>
            <person name="Johnson R.C."/>
            <person name="Deming C."/>
            <person name="Conlan S."/>
            <person name="Zellmer C.J."/>
            <person name="Michelin A.V."/>
            <person name="Lee-Lin S."/>
            <person name="Thomas P.J."/>
            <person name="Park M."/>
            <person name="Weingarten R.A."/>
            <person name="Less J."/>
            <person name="Dekker J.P."/>
            <person name="Frank K.M."/>
            <person name="Musser K.A."/>
            <person name="Mcquiston J.R."/>
            <person name="Henderson D.K."/>
            <person name="Lau A.F."/>
            <person name="Palmore T.N."/>
            <person name="Segre J.A."/>
        </authorList>
    </citation>
    <scope>NUCLEOTIDE SEQUENCE [LARGE SCALE GENOMIC DNA]</scope>
    <source>
        <strain evidence="5 6">SK-CDC1_0717</strain>
    </source>
</reference>
<evidence type="ECO:0000313" key="5">
    <source>
        <dbReference type="EMBL" id="RSY81076.1"/>
    </source>
</evidence>
<keyword evidence="2" id="KW-0238">DNA-binding</keyword>
<dbReference type="Gene3D" id="3.40.50.2300">
    <property type="match status" value="2"/>
</dbReference>
<protein>
    <recommendedName>
        <fullName evidence="4">Transcriptional regulator LacI/GalR-like sensor domain-containing protein</fullName>
    </recommendedName>
</protein>
<comment type="caution">
    <text evidence="5">The sequence shown here is derived from an EMBL/GenBank/DDBJ whole genome shotgun (WGS) entry which is preliminary data.</text>
</comment>
<evidence type="ECO:0000256" key="3">
    <source>
        <dbReference type="ARBA" id="ARBA00023163"/>
    </source>
</evidence>
<evidence type="ECO:0000313" key="6">
    <source>
        <dbReference type="Proteomes" id="UP000287746"/>
    </source>
</evidence>
<proteinExistence type="predicted"/>
<evidence type="ECO:0000256" key="2">
    <source>
        <dbReference type="ARBA" id="ARBA00023125"/>
    </source>
</evidence>
<keyword evidence="3" id="KW-0804">Transcription</keyword>
<dbReference type="Proteomes" id="UP000287746">
    <property type="component" value="Unassembled WGS sequence"/>
</dbReference>
<dbReference type="PANTHER" id="PTHR30146:SF120">
    <property type="entry name" value="ALANINE RACEMASE"/>
    <property type="match status" value="1"/>
</dbReference>
<organism evidence="5 6">
    <name type="scientific">Sphingomonas koreensis</name>
    <dbReference type="NCBI Taxonomy" id="93064"/>
    <lineage>
        <taxon>Bacteria</taxon>
        <taxon>Pseudomonadati</taxon>
        <taxon>Pseudomonadota</taxon>
        <taxon>Alphaproteobacteria</taxon>
        <taxon>Sphingomonadales</taxon>
        <taxon>Sphingomonadaceae</taxon>
        <taxon>Sphingomonas</taxon>
    </lineage>
</organism>
<dbReference type="GO" id="GO:0003700">
    <property type="term" value="F:DNA-binding transcription factor activity"/>
    <property type="evidence" value="ECO:0007669"/>
    <property type="project" value="TreeGrafter"/>
</dbReference>
<accession>A0A430G145</accession>
<dbReference type="Pfam" id="PF13377">
    <property type="entry name" value="Peripla_BP_3"/>
    <property type="match status" value="1"/>
</dbReference>
<dbReference type="InterPro" id="IPR046335">
    <property type="entry name" value="LacI/GalR-like_sensor"/>
</dbReference>
<dbReference type="InterPro" id="IPR028082">
    <property type="entry name" value="Peripla_BP_I"/>
</dbReference>
<dbReference type="PANTHER" id="PTHR30146">
    <property type="entry name" value="LACI-RELATED TRANSCRIPTIONAL REPRESSOR"/>
    <property type="match status" value="1"/>
</dbReference>
<evidence type="ECO:0000256" key="1">
    <source>
        <dbReference type="ARBA" id="ARBA00023015"/>
    </source>
</evidence>
<sequence length="322" mass="35151">MGPDCVLAASDTLAMAVVRAARETGLTVPHDLAVVGYNDIPQSQIFGPPLTTIREDDHRAGGLLVEKLMQIRDGARVLRCCGSRLHRGRPHIRLLLGGPRAEMPADQHGRTFSCSPALMKRWSFCTLANPAVLMAITDDEARRLIEHLELTVREAATQQDRPGITEIINQWRADVEAGRPVERKLTVRQSPGLDALTTTPRSSTTSSGEFVGTEDYSAIEQLDMLVTALGVALVAPQMMARRFMDAITTFSGPDSKGLYDPVVRLVGVADTDEPDGDGPARISRTSIDQSRQLTGALDKLLREIIEEADLPQRNQPGPREFA</sequence>